<dbReference type="Proteomes" id="UP001177080">
    <property type="component" value="Unassembled WGS sequence"/>
</dbReference>
<evidence type="ECO:0000313" key="4">
    <source>
        <dbReference type="EMBL" id="MDO6121786.1"/>
    </source>
</evidence>
<dbReference type="Gene3D" id="3.40.250.10">
    <property type="entry name" value="Rhodanese-like domain"/>
    <property type="match status" value="2"/>
</dbReference>
<dbReference type="Pfam" id="PF00581">
    <property type="entry name" value="Rhodanese"/>
    <property type="match status" value="2"/>
</dbReference>
<feature type="domain" description="Rhodanese" evidence="3">
    <location>
        <begin position="3"/>
        <end position="66"/>
    </location>
</feature>
<evidence type="ECO:0000313" key="5">
    <source>
        <dbReference type="Proteomes" id="UP001177080"/>
    </source>
</evidence>
<dbReference type="RefSeq" id="WP_244762328.1">
    <property type="nucleotide sequence ID" value="NZ_JALJCJ010000005.1"/>
</dbReference>
<keyword evidence="2" id="KW-0677">Repeat</keyword>
<dbReference type="CDD" id="cd01449">
    <property type="entry name" value="TST_Repeat_2"/>
    <property type="match status" value="1"/>
</dbReference>
<dbReference type="CDD" id="cd01448">
    <property type="entry name" value="TST_Repeat_1"/>
    <property type="match status" value="1"/>
</dbReference>
<evidence type="ECO:0000256" key="1">
    <source>
        <dbReference type="ARBA" id="ARBA00022679"/>
    </source>
</evidence>
<proteinExistence type="predicted"/>
<dbReference type="PROSITE" id="PS50206">
    <property type="entry name" value="RHODANESE_3"/>
    <property type="match status" value="2"/>
</dbReference>
<dbReference type="SUPFAM" id="SSF52821">
    <property type="entry name" value="Rhodanese/Cell cycle control phosphatase"/>
    <property type="match status" value="2"/>
</dbReference>
<feature type="domain" description="Rhodanese" evidence="3">
    <location>
        <begin position="97"/>
        <end position="213"/>
    </location>
</feature>
<dbReference type="InterPro" id="IPR001763">
    <property type="entry name" value="Rhodanese-like_dom"/>
</dbReference>
<dbReference type="InterPro" id="IPR036873">
    <property type="entry name" value="Rhodanese-like_dom_sf"/>
</dbReference>
<name>A0ABT8XDM2_9HYPH</name>
<organism evidence="4 5">
    <name type="scientific">Shinella curvata</name>
    <dbReference type="NCBI Taxonomy" id="1817964"/>
    <lineage>
        <taxon>Bacteria</taxon>
        <taxon>Pseudomonadati</taxon>
        <taxon>Pseudomonadota</taxon>
        <taxon>Alphaproteobacteria</taxon>
        <taxon>Hyphomicrobiales</taxon>
        <taxon>Rhizobiaceae</taxon>
        <taxon>Shinella</taxon>
    </lineage>
</organism>
<reference evidence="4" key="1">
    <citation type="submission" date="2022-04" db="EMBL/GenBank/DDBJ databases">
        <title>Shinella lacus sp. nov., a novel member of the genus Shinella from water.</title>
        <authorList>
            <person name="Deng Y."/>
        </authorList>
    </citation>
    <scope>NUCLEOTIDE SEQUENCE</scope>
    <source>
        <strain evidence="4">JCM 31239</strain>
    </source>
</reference>
<accession>A0ABT8XDM2</accession>
<keyword evidence="1" id="KW-0808">Transferase</keyword>
<dbReference type="InterPro" id="IPR045078">
    <property type="entry name" value="TST/MPST-like"/>
</dbReference>
<dbReference type="EMBL" id="WHSC02000005">
    <property type="protein sequence ID" value="MDO6121786.1"/>
    <property type="molecule type" value="Genomic_DNA"/>
</dbReference>
<keyword evidence="5" id="KW-1185">Reference proteome</keyword>
<dbReference type="PANTHER" id="PTHR11364:SF27">
    <property type="entry name" value="SULFURTRANSFERASE"/>
    <property type="match status" value="1"/>
</dbReference>
<evidence type="ECO:0000256" key="2">
    <source>
        <dbReference type="ARBA" id="ARBA00022737"/>
    </source>
</evidence>
<dbReference type="SMART" id="SM00450">
    <property type="entry name" value="RHOD"/>
    <property type="match status" value="1"/>
</dbReference>
<protein>
    <submittedName>
        <fullName evidence="4">Sulfurtransferase</fullName>
    </submittedName>
</protein>
<comment type="caution">
    <text evidence="4">The sequence shown here is derived from an EMBL/GenBank/DDBJ whole genome shotgun (WGS) entry which is preliminary data.</text>
</comment>
<dbReference type="PANTHER" id="PTHR11364">
    <property type="entry name" value="THIOSULFATE SULFERTANSFERASE"/>
    <property type="match status" value="1"/>
</dbReference>
<sequence>MLPTEDLFATHVGRLGIDNQTDVIIYDAGYVSCRLWWMFRTFGHDRVRILNGGWRKWKAEGRPIETGESGQVEQRSFSARLIPGRVVTLEEVRVAIESDDATILDARTAARFDGLEGSGYPGVASGYMPGAINTPWARFFDADRNFEFVSPEKARAVFVEAKADISGKVITTCGSGVTACILGFMVEQLGNPDWRLYDGSWHEWGQREDVPKLVRQSSY</sequence>
<gene>
    <name evidence="4" type="ORF">GB928_011390</name>
</gene>
<evidence type="ECO:0000259" key="3">
    <source>
        <dbReference type="PROSITE" id="PS50206"/>
    </source>
</evidence>